<evidence type="ECO:0000256" key="2">
    <source>
        <dbReference type="ARBA" id="ARBA00022692"/>
    </source>
</evidence>
<evidence type="ECO:0000259" key="7">
    <source>
        <dbReference type="Pfam" id="PF02656"/>
    </source>
</evidence>
<dbReference type="AlphaFoldDB" id="A0A2M9CYN7"/>
<feature type="domain" description="DUF202" evidence="7">
    <location>
        <begin position="64"/>
        <end position="131"/>
    </location>
</feature>
<reference evidence="8 9" key="1">
    <citation type="submission" date="2017-11" db="EMBL/GenBank/DDBJ databases">
        <title>Genomic Encyclopedia of Archaeal and Bacterial Type Strains, Phase II (KMG-II): From Individual Species to Whole Genera.</title>
        <authorList>
            <person name="Goeker M."/>
        </authorList>
    </citation>
    <scope>NUCLEOTIDE SEQUENCE [LARGE SCALE GENOMIC DNA]</scope>
    <source>
        <strain evidence="8 9">DSM 25478</strain>
    </source>
</reference>
<dbReference type="EMBL" id="PGFE01000001">
    <property type="protein sequence ID" value="PJJ76973.1"/>
    <property type="molecule type" value="Genomic_DNA"/>
</dbReference>
<dbReference type="OrthoDB" id="582337at2"/>
<dbReference type="Pfam" id="PF02656">
    <property type="entry name" value="DUF202"/>
    <property type="match status" value="1"/>
</dbReference>
<evidence type="ECO:0000313" key="9">
    <source>
        <dbReference type="Proteomes" id="UP000231693"/>
    </source>
</evidence>
<comment type="subcellular location">
    <subcellularLocation>
        <location evidence="1">Endomembrane system</location>
        <topology evidence="1">Multi-pass membrane protein</topology>
    </subcellularLocation>
</comment>
<dbReference type="GO" id="GO:0012505">
    <property type="term" value="C:endomembrane system"/>
    <property type="evidence" value="ECO:0007669"/>
    <property type="project" value="UniProtKB-SubCell"/>
</dbReference>
<accession>A0A2M9CYN7</accession>
<keyword evidence="4 6" id="KW-0472">Membrane</keyword>
<keyword evidence="9" id="KW-1185">Reference proteome</keyword>
<feature type="transmembrane region" description="Helical" evidence="6">
    <location>
        <begin position="73"/>
        <end position="96"/>
    </location>
</feature>
<feature type="compositionally biased region" description="Basic and acidic residues" evidence="5">
    <location>
        <begin position="1"/>
        <end position="12"/>
    </location>
</feature>
<protein>
    <submittedName>
        <fullName evidence="8">Putative membrane protein</fullName>
    </submittedName>
</protein>
<organism evidence="8 9">
    <name type="scientific">Sediminihabitans luteus</name>
    <dbReference type="NCBI Taxonomy" id="1138585"/>
    <lineage>
        <taxon>Bacteria</taxon>
        <taxon>Bacillati</taxon>
        <taxon>Actinomycetota</taxon>
        <taxon>Actinomycetes</taxon>
        <taxon>Micrococcales</taxon>
        <taxon>Cellulomonadaceae</taxon>
        <taxon>Sediminihabitans</taxon>
    </lineage>
</organism>
<evidence type="ECO:0000256" key="1">
    <source>
        <dbReference type="ARBA" id="ARBA00004127"/>
    </source>
</evidence>
<gene>
    <name evidence="8" type="ORF">CLV28_0185</name>
</gene>
<evidence type="ECO:0000313" key="8">
    <source>
        <dbReference type="EMBL" id="PJJ76973.1"/>
    </source>
</evidence>
<comment type="caution">
    <text evidence="8">The sequence shown here is derived from an EMBL/GenBank/DDBJ whole genome shotgun (WGS) entry which is preliminary data.</text>
</comment>
<name>A0A2M9CYN7_9CELL</name>
<evidence type="ECO:0000256" key="4">
    <source>
        <dbReference type="ARBA" id="ARBA00023136"/>
    </source>
</evidence>
<keyword evidence="3 6" id="KW-1133">Transmembrane helix</keyword>
<evidence type="ECO:0000256" key="6">
    <source>
        <dbReference type="SAM" id="Phobius"/>
    </source>
</evidence>
<proteinExistence type="predicted"/>
<feature type="transmembrane region" description="Helical" evidence="6">
    <location>
        <begin position="102"/>
        <end position="123"/>
    </location>
</feature>
<evidence type="ECO:0000256" key="5">
    <source>
        <dbReference type="SAM" id="MobiDB-lite"/>
    </source>
</evidence>
<feature type="region of interest" description="Disordered" evidence="5">
    <location>
        <begin position="1"/>
        <end position="31"/>
    </location>
</feature>
<dbReference type="InterPro" id="IPR003807">
    <property type="entry name" value="DUF202"/>
</dbReference>
<feature type="transmembrane region" description="Helical" evidence="6">
    <location>
        <begin position="144"/>
        <end position="164"/>
    </location>
</feature>
<keyword evidence="2 6" id="KW-0812">Transmembrane</keyword>
<dbReference type="Proteomes" id="UP000231693">
    <property type="component" value="Unassembled WGS sequence"/>
</dbReference>
<dbReference type="RefSeq" id="WP_100421439.1">
    <property type="nucleotide sequence ID" value="NZ_BOOX01000009.1"/>
</dbReference>
<sequence length="167" mass="17906">MDDETDRGRDDDAPVDPDVADGPTERLDPQPVHVPEHTAEHAAQHVRARRPYDVYGVGTDPDYRFSMANERTALAWIRTGLSLVAGGVALTSFATFANLSGVLDVVAGLACLGGASLALWSLVAWRRNERAMRLGEPLPSPTSLPVLVVGVIGFGLGLCVYAFFEAF</sequence>
<evidence type="ECO:0000256" key="3">
    <source>
        <dbReference type="ARBA" id="ARBA00022989"/>
    </source>
</evidence>